<feature type="compositionally biased region" description="Basic and acidic residues" evidence="1">
    <location>
        <begin position="28"/>
        <end position="57"/>
    </location>
</feature>
<comment type="caution">
    <text evidence="2">The sequence shown here is derived from an EMBL/GenBank/DDBJ whole genome shotgun (WGS) entry which is preliminary data.</text>
</comment>
<proteinExistence type="predicted"/>
<evidence type="ECO:0000256" key="1">
    <source>
        <dbReference type="SAM" id="MobiDB-lite"/>
    </source>
</evidence>
<evidence type="ECO:0000313" key="3">
    <source>
        <dbReference type="Proteomes" id="UP000636709"/>
    </source>
</evidence>
<name>A0A835BN06_9POAL</name>
<dbReference type="Proteomes" id="UP000636709">
    <property type="component" value="Unassembled WGS sequence"/>
</dbReference>
<dbReference type="EMBL" id="JACEFO010001795">
    <property type="protein sequence ID" value="KAF8702083.1"/>
    <property type="molecule type" value="Genomic_DNA"/>
</dbReference>
<feature type="compositionally biased region" description="Low complexity" evidence="1">
    <location>
        <begin position="62"/>
        <end position="76"/>
    </location>
</feature>
<dbReference type="AlphaFoldDB" id="A0A835BN06"/>
<protein>
    <submittedName>
        <fullName evidence="2">Uncharacterized protein</fullName>
    </submittedName>
</protein>
<organism evidence="2 3">
    <name type="scientific">Digitaria exilis</name>
    <dbReference type="NCBI Taxonomy" id="1010633"/>
    <lineage>
        <taxon>Eukaryota</taxon>
        <taxon>Viridiplantae</taxon>
        <taxon>Streptophyta</taxon>
        <taxon>Embryophyta</taxon>
        <taxon>Tracheophyta</taxon>
        <taxon>Spermatophyta</taxon>
        <taxon>Magnoliopsida</taxon>
        <taxon>Liliopsida</taxon>
        <taxon>Poales</taxon>
        <taxon>Poaceae</taxon>
        <taxon>PACMAD clade</taxon>
        <taxon>Panicoideae</taxon>
        <taxon>Panicodae</taxon>
        <taxon>Paniceae</taxon>
        <taxon>Anthephorinae</taxon>
        <taxon>Digitaria</taxon>
    </lineage>
</organism>
<gene>
    <name evidence="2" type="ORF">HU200_033431</name>
</gene>
<keyword evidence="3" id="KW-1185">Reference proteome</keyword>
<sequence>MNSSLVRLPSVEGMAPDKKSVAAQPPKFRWDGAPEHGEEREVTKVRRDDPMERHIVQHEGNAQPAAEGGVAGPVGVKDTERRAARQLIPEEPVLALTDDGGKPRAKRSSRVAMGVAMTMMSGPCW</sequence>
<reference evidence="2" key="1">
    <citation type="submission" date="2020-07" db="EMBL/GenBank/DDBJ databases">
        <title>Genome sequence and genetic diversity analysis of an under-domesticated orphan crop, white fonio (Digitaria exilis).</title>
        <authorList>
            <person name="Bennetzen J.L."/>
            <person name="Chen S."/>
            <person name="Ma X."/>
            <person name="Wang X."/>
            <person name="Yssel A.E.J."/>
            <person name="Chaluvadi S.R."/>
            <person name="Johnson M."/>
            <person name="Gangashetty P."/>
            <person name="Hamidou F."/>
            <person name="Sanogo M.D."/>
            <person name="Zwaenepoel A."/>
            <person name="Wallace J."/>
            <person name="Van De Peer Y."/>
            <person name="Van Deynze A."/>
        </authorList>
    </citation>
    <scope>NUCLEOTIDE SEQUENCE</scope>
    <source>
        <tissue evidence="2">Leaves</tissue>
    </source>
</reference>
<evidence type="ECO:0000313" key="2">
    <source>
        <dbReference type="EMBL" id="KAF8702083.1"/>
    </source>
</evidence>
<accession>A0A835BN06</accession>
<feature type="region of interest" description="Disordered" evidence="1">
    <location>
        <begin position="1"/>
        <end position="110"/>
    </location>
</feature>